<dbReference type="InterPro" id="IPR001828">
    <property type="entry name" value="ANF_lig-bd_rcpt"/>
</dbReference>
<comment type="subunit">
    <text evidence="3">May form heteromers.</text>
</comment>
<dbReference type="AlphaFoldDB" id="A0AAV8SXQ6"/>
<evidence type="ECO:0000313" key="22">
    <source>
        <dbReference type="Proteomes" id="UP001159364"/>
    </source>
</evidence>
<dbReference type="CDD" id="cd19990">
    <property type="entry name" value="PBP1_GABAb_receptor_plant"/>
    <property type="match status" value="1"/>
</dbReference>
<dbReference type="InterPro" id="IPR019594">
    <property type="entry name" value="Glu/Gly-bd"/>
</dbReference>
<dbReference type="PANTHER" id="PTHR34836">
    <property type="entry name" value="OS06G0188250 PROTEIN"/>
    <property type="match status" value="1"/>
</dbReference>
<dbReference type="SUPFAM" id="SSF53850">
    <property type="entry name" value="Periplasmic binding protein-like II"/>
    <property type="match status" value="1"/>
</dbReference>
<comment type="function">
    <text evidence="14">Glutamate-gated receptor that probably acts as a non-selective cation channel. May be involved in light-signal transduction and calcium homeostasis via the regulation of calcium influx into cells.</text>
</comment>
<evidence type="ECO:0000256" key="14">
    <source>
        <dbReference type="ARBA" id="ARBA00049638"/>
    </source>
</evidence>
<keyword evidence="22" id="KW-1185">Reference proteome</keyword>
<keyword evidence="8 15" id="KW-0406">Ion transport</keyword>
<comment type="similarity">
    <text evidence="2 15">Belongs to the glutamate-gated ion channel (TC 1.A.10.1) family.</text>
</comment>
<keyword evidence="16" id="KW-1015">Disulfide bond</keyword>
<dbReference type="PANTHER" id="PTHR34836:SF1">
    <property type="entry name" value="OS09G0428600 PROTEIN"/>
    <property type="match status" value="1"/>
</dbReference>
<feature type="transmembrane region" description="Helical" evidence="18">
    <location>
        <begin position="831"/>
        <end position="855"/>
    </location>
</feature>
<keyword evidence="11" id="KW-0325">Glycoprotein</keyword>
<evidence type="ECO:0000256" key="13">
    <source>
        <dbReference type="ARBA" id="ARBA00023303"/>
    </source>
</evidence>
<comment type="caution">
    <text evidence="21">The sequence shown here is derived from an EMBL/GenBank/DDBJ whole genome shotgun (WGS) entry which is preliminary data.</text>
</comment>
<evidence type="ECO:0000256" key="8">
    <source>
        <dbReference type="ARBA" id="ARBA00023065"/>
    </source>
</evidence>
<dbReference type="SMART" id="SM00079">
    <property type="entry name" value="PBPe"/>
    <property type="match status" value="1"/>
</dbReference>
<reference evidence="21 22" key="1">
    <citation type="submission" date="2021-09" db="EMBL/GenBank/DDBJ databases">
        <title>Genomic insights and catalytic innovation underlie evolution of tropane alkaloids biosynthesis.</title>
        <authorList>
            <person name="Wang Y.-J."/>
            <person name="Tian T."/>
            <person name="Huang J.-P."/>
            <person name="Huang S.-X."/>
        </authorList>
    </citation>
    <scope>NUCLEOTIDE SEQUENCE [LARGE SCALE GENOMIC DNA]</scope>
    <source>
        <strain evidence="21">KIB-2018</strain>
        <tissue evidence="21">Leaf</tissue>
    </source>
</reference>
<name>A0AAV8SXQ6_9ROSI</name>
<evidence type="ECO:0000256" key="10">
    <source>
        <dbReference type="ARBA" id="ARBA00023170"/>
    </source>
</evidence>
<evidence type="ECO:0000256" key="17">
    <source>
        <dbReference type="SAM" id="MobiDB-lite"/>
    </source>
</evidence>
<dbReference type="InterPro" id="IPR044440">
    <property type="entry name" value="GABAb_receptor_plant_PBP1"/>
</dbReference>
<dbReference type="GO" id="GO:0016020">
    <property type="term" value="C:membrane"/>
    <property type="evidence" value="ECO:0007669"/>
    <property type="project" value="UniProtKB-SubCell"/>
</dbReference>
<feature type="signal peptide" evidence="19">
    <location>
        <begin position="1"/>
        <end position="25"/>
    </location>
</feature>
<evidence type="ECO:0000256" key="11">
    <source>
        <dbReference type="ARBA" id="ARBA00023180"/>
    </source>
</evidence>
<dbReference type="PIRSF" id="PIRSF037090">
    <property type="entry name" value="Iontro_Glu-like_rcpt_pln"/>
    <property type="match status" value="1"/>
</dbReference>
<proteinExistence type="inferred from homology"/>
<protein>
    <recommendedName>
        <fullName evidence="15">Glutamate receptor</fullName>
    </recommendedName>
</protein>
<dbReference type="EMBL" id="JAIWQS010000007">
    <property type="protein sequence ID" value="KAJ8758814.1"/>
    <property type="molecule type" value="Genomic_DNA"/>
</dbReference>
<keyword evidence="13 15" id="KW-0407">Ion channel</keyword>
<dbReference type="Gene3D" id="3.40.190.10">
    <property type="entry name" value="Periplasmic binding protein-like II"/>
    <property type="match status" value="2"/>
</dbReference>
<dbReference type="FunFam" id="3.40.190.10:FF:000103">
    <property type="entry name" value="Glutamate receptor"/>
    <property type="match status" value="1"/>
</dbReference>
<dbReference type="Gene3D" id="1.10.287.70">
    <property type="match status" value="1"/>
</dbReference>
<feature type="compositionally biased region" description="Polar residues" evidence="17">
    <location>
        <begin position="957"/>
        <end position="973"/>
    </location>
</feature>
<dbReference type="GO" id="GO:0015276">
    <property type="term" value="F:ligand-gated monoatomic ion channel activity"/>
    <property type="evidence" value="ECO:0007669"/>
    <property type="project" value="InterPro"/>
</dbReference>
<feature type="region of interest" description="Disordered" evidence="17">
    <location>
        <begin position="913"/>
        <end position="973"/>
    </location>
</feature>
<evidence type="ECO:0000256" key="1">
    <source>
        <dbReference type="ARBA" id="ARBA00004141"/>
    </source>
</evidence>
<keyword evidence="9 15" id="KW-0472">Membrane</keyword>
<gene>
    <name evidence="21" type="ORF">K2173_000535</name>
</gene>
<dbReference type="CDD" id="cd13686">
    <property type="entry name" value="GluR_Plant"/>
    <property type="match status" value="1"/>
</dbReference>
<feature type="transmembrane region" description="Helical" evidence="18">
    <location>
        <begin position="588"/>
        <end position="608"/>
    </location>
</feature>
<evidence type="ECO:0000256" key="18">
    <source>
        <dbReference type="SAM" id="Phobius"/>
    </source>
</evidence>
<sequence length="973" mass="107862">MINKPSETVLMFLFFAFLSMKMLVAQNNTTIPVNVGVILNLDVGFDKVWLSCINLSLTDFYAVHGGQYKTRLVLTTRNSKQDVVGAAAAGLDLIKNVEVKAILGPPTSMQADFVIDIGVKARVPIISFSASSPSLSSLRNPYFFQATQNDATQVKAISSIVKAFGWREAVPVYVDNEFGAGIVPFLIDALQAVDARVPYRSAIFPTATDNEIGEELYKLMAMQTRVFIVHMSTTLGSRLFLIADKIGMMSPGYVWIITDGLADFLSLTNSSVIDSMQGVLGVRPYVPKTKEVIGFKTQLKRTFIQNNPDTVDADLNVYDLWAYDATTALAMAIEKAGTSNLSFQKLNVSSNSTDLETFGVSRFGPNLFQALSETNFKGLSGNFSFVNGQLKPSPYQIINVNGDGARGIGFWTEENGLIRKLNTLINSTTSIYSTSNSSLAPIIWPGEATSIPKGWEIPTKGQRLRIGVPAKNGFTEFLKVTKDASTNSSNVEGYCIDVFEAVVKLLPYALPFDYFPHEISDDKTYDDLIYQVYLGNYDAVVADSTIRLNRSYYVDFTLPYTESGVSMIVPVKDDKNKNAWVFLKPLTWNLWVACFCFFVFIGFVVWVLEHRINEDFRGPPMYQVGTSFWFSFSIMVFAHRERVVSNLARIVIVVWCFVVLILTQSYTASLTSLLTVQKLQPTVTDVNELIKSGAYVGYHEGSFTMGILKRLGFDKSKLIPFGTVEEWDALFTKGSGNGGIAAAFNEVPYTKLFLAKYCSKYTTVEPRFKTDGFGFVFPKGSPLVSDVSRAILGVTEGETMKKIEEKWLGKEASCPDPSTLISSNSLGVESFWGLFLITGGVSFLALLVFSVVFIYEQWDVITSPDFRSLRQRAVALFWNFYNRDLSSHSMIGNQVNDQLVQVNAAVVCEPRRSVYSTTSQQDGVSSENGDQNLNDQQPPQEAASDIEFAVQNHETPRASQNNARLDDTIQNPP</sequence>
<evidence type="ECO:0000256" key="2">
    <source>
        <dbReference type="ARBA" id="ARBA00008685"/>
    </source>
</evidence>
<keyword evidence="4 15" id="KW-0813">Transport</keyword>
<dbReference type="FunFam" id="3.40.50.2300:FF:000081">
    <property type="entry name" value="Glutamate receptor"/>
    <property type="match status" value="1"/>
</dbReference>
<keyword evidence="12 15" id="KW-1071">Ligand-gated ion channel</keyword>
<dbReference type="Proteomes" id="UP001159364">
    <property type="component" value="Linkage Group LG07"/>
</dbReference>
<keyword evidence="6 19" id="KW-0732">Signal</keyword>
<evidence type="ECO:0000256" key="9">
    <source>
        <dbReference type="ARBA" id="ARBA00023136"/>
    </source>
</evidence>
<evidence type="ECO:0000256" key="5">
    <source>
        <dbReference type="ARBA" id="ARBA00022692"/>
    </source>
</evidence>
<evidence type="ECO:0000256" key="12">
    <source>
        <dbReference type="ARBA" id="ARBA00023286"/>
    </source>
</evidence>
<evidence type="ECO:0000256" key="4">
    <source>
        <dbReference type="ARBA" id="ARBA00022448"/>
    </source>
</evidence>
<dbReference type="InterPro" id="IPR015683">
    <property type="entry name" value="Ionotropic_Glu_rcpt"/>
</dbReference>
<comment type="function">
    <text evidence="15">Glutamate-gated receptor that probably acts as non-selective cation channel.</text>
</comment>
<keyword evidence="5 18" id="KW-0812">Transmembrane</keyword>
<dbReference type="Pfam" id="PF00060">
    <property type="entry name" value="Lig_chan"/>
    <property type="match status" value="1"/>
</dbReference>
<dbReference type="Pfam" id="PF10613">
    <property type="entry name" value="Lig_chan-Glu_bd"/>
    <property type="match status" value="1"/>
</dbReference>
<evidence type="ECO:0000256" key="3">
    <source>
        <dbReference type="ARBA" id="ARBA00011095"/>
    </source>
</evidence>
<evidence type="ECO:0000256" key="16">
    <source>
        <dbReference type="PIRSR" id="PIRSR037090-50"/>
    </source>
</evidence>
<feature type="compositionally biased region" description="Polar residues" evidence="17">
    <location>
        <begin position="914"/>
        <end position="939"/>
    </location>
</feature>
<feature type="domain" description="Ionotropic glutamate receptor C-terminal" evidence="20">
    <location>
        <begin position="463"/>
        <end position="810"/>
    </location>
</feature>
<feature type="chain" id="PRO_5043720524" description="Glutamate receptor" evidence="19">
    <location>
        <begin position="26"/>
        <end position="973"/>
    </location>
</feature>
<evidence type="ECO:0000256" key="7">
    <source>
        <dbReference type="ARBA" id="ARBA00022989"/>
    </source>
</evidence>
<feature type="disulfide bond" evidence="16">
    <location>
        <begin position="758"/>
        <end position="814"/>
    </location>
</feature>
<feature type="transmembrane region" description="Helical" evidence="18">
    <location>
        <begin position="644"/>
        <end position="663"/>
    </location>
</feature>
<dbReference type="SUPFAM" id="SSF53822">
    <property type="entry name" value="Periplasmic binding protein-like I"/>
    <property type="match status" value="1"/>
</dbReference>
<keyword evidence="10 15" id="KW-0675">Receptor</keyword>
<dbReference type="FunFam" id="3.40.190.10:FF:000195">
    <property type="entry name" value="Glutamate receptor 2.7"/>
    <property type="match status" value="1"/>
</dbReference>
<dbReference type="Pfam" id="PF01094">
    <property type="entry name" value="ANF_receptor"/>
    <property type="match status" value="1"/>
</dbReference>
<evidence type="ECO:0000256" key="19">
    <source>
        <dbReference type="SAM" id="SignalP"/>
    </source>
</evidence>
<dbReference type="InterPro" id="IPR001320">
    <property type="entry name" value="Iontro_rcpt_C"/>
</dbReference>
<accession>A0AAV8SXQ6</accession>
<dbReference type="InterPro" id="IPR017103">
    <property type="entry name" value="Iontropic_Glu_rcpt_pln"/>
</dbReference>
<dbReference type="FunFam" id="3.40.50.2300:FF:000195">
    <property type="entry name" value="Glutamate receptor"/>
    <property type="match status" value="1"/>
</dbReference>
<evidence type="ECO:0000259" key="20">
    <source>
        <dbReference type="SMART" id="SM00079"/>
    </source>
</evidence>
<organism evidence="21 22">
    <name type="scientific">Erythroxylum novogranatense</name>
    <dbReference type="NCBI Taxonomy" id="1862640"/>
    <lineage>
        <taxon>Eukaryota</taxon>
        <taxon>Viridiplantae</taxon>
        <taxon>Streptophyta</taxon>
        <taxon>Embryophyta</taxon>
        <taxon>Tracheophyta</taxon>
        <taxon>Spermatophyta</taxon>
        <taxon>Magnoliopsida</taxon>
        <taxon>eudicotyledons</taxon>
        <taxon>Gunneridae</taxon>
        <taxon>Pentapetalae</taxon>
        <taxon>rosids</taxon>
        <taxon>fabids</taxon>
        <taxon>Malpighiales</taxon>
        <taxon>Erythroxylaceae</taxon>
        <taxon>Erythroxylum</taxon>
    </lineage>
</organism>
<comment type="subcellular location">
    <subcellularLocation>
        <location evidence="1">Membrane</location>
        <topology evidence="1">Multi-pass membrane protein</topology>
    </subcellularLocation>
</comment>
<dbReference type="InterPro" id="IPR028082">
    <property type="entry name" value="Peripla_BP_I"/>
</dbReference>
<evidence type="ECO:0000256" key="15">
    <source>
        <dbReference type="PIRNR" id="PIRNR037090"/>
    </source>
</evidence>
<keyword evidence="7 18" id="KW-1133">Transmembrane helix</keyword>
<evidence type="ECO:0000256" key="6">
    <source>
        <dbReference type="ARBA" id="ARBA00022729"/>
    </source>
</evidence>
<evidence type="ECO:0000313" key="21">
    <source>
        <dbReference type="EMBL" id="KAJ8758814.1"/>
    </source>
</evidence>
<dbReference type="Gene3D" id="3.40.50.2300">
    <property type="match status" value="2"/>
</dbReference>
<dbReference type="FunFam" id="1.10.287.70:FF:000037">
    <property type="entry name" value="Glutamate receptor"/>
    <property type="match status" value="1"/>
</dbReference>